<keyword evidence="3 12" id="KW-0812">Transmembrane</keyword>
<keyword evidence="5" id="KW-0406">Ion transport</keyword>
<accession>A0A4Z2F0W9</accession>
<keyword evidence="4 12" id="KW-1133">Transmembrane helix</keyword>
<proteinExistence type="predicted"/>
<feature type="region of interest" description="Disordered" evidence="11">
    <location>
        <begin position="175"/>
        <end position="220"/>
    </location>
</feature>
<evidence type="ECO:0000256" key="11">
    <source>
        <dbReference type="SAM" id="MobiDB-lite"/>
    </source>
</evidence>
<dbReference type="Proteomes" id="UP000314294">
    <property type="component" value="Unassembled WGS sequence"/>
</dbReference>
<evidence type="ECO:0000256" key="7">
    <source>
        <dbReference type="ARBA" id="ARBA00023170"/>
    </source>
</evidence>
<evidence type="ECO:0000256" key="1">
    <source>
        <dbReference type="ARBA" id="ARBA00004141"/>
    </source>
</evidence>
<dbReference type="EMBL" id="SRLO01002035">
    <property type="protein sequence ID" value="TNN34132.1"/>
    <property type="molecule type" value="Genomic_DNA"/>
</dbReference>
<keyword evidence="7 14" id="KW-0675">Receptor</keyword>
<feature type="domain" description="Ionotropic glutamate receptor C-terminal" evidence="13">
    <location>
        <begin position="52"/>
        <end position="228"/>
    </location>
</feature>
<keyword evidence="15" id="KW-1185">Reference proteome</keyword>
<dbReference type="InterPro" id="IPR015683">
    <property type="entry name" value="Ionotropic_Glu_rcpt"/>
</dbReference>
<evidence type="ECO:0000256" key="12">
    <source>
        <dbReference type="SAM" id="Phobius"/>
    </source>
</evidence>
<keyword evidence="2" id="KW-0813">Transport</keyword>
<evidence type="ECO:0000256" key="2">
    <source>
        <dbReference type="ARBA" id="ARBA00022448"/>
    </source>
</evidence>
<dbReference type="AlphaFoldDB" id="A0A4Z2F0W9"/>
<feature type="compositionally biased region" description="Basic and acidic residues" evidence="11">
    <location>
        <begin position="210"/>
        <end position="220"/>
    </location>
</feature>
<dbReference type="GO" id="GO:0015276">
    <property type="term" value="F:ligand-gated monoatomic ion channel activity"/>
    <property type="evidence" value="ECO:0007669"/>
    <property type="project" value="InterPro"/>
</dbReference>
<evidence type="ECO:0000256" key="9">
    <source>
        <dbReference type="ARBA" id="ARBA00023286"/>
    </source>
</evidence>
<dbReference type="SUPFAM" id="SSF53850">
    <property type="entry name" value="Periplasmic binding protein-like II"/>
    <property type="match status" value="1"/>
</dbReference>
<keyword evidence="6 12" id="KW-0472">Membrane</keyword>
<keyword evidence="10" id="KW-0407">Ion channel</keyword>
<feature type="compositionally biased region" description="Polar residues" evidence="11">
    <location>
        <begin position="1"/>
        <end position="17"/>
    </location>
</feature>
<name>A0A4Z2F0W9_9TELE</name>
<evidence type="ECO:0000313" key="15">
    <source>
        <dbReference type="Proteomes" id="UP000314294"/>
    </source>
</evidence>
<evidence type="ECO:0000256" key="6">
    <source>
        <dbReference type="ARBA" id="ARBA00023136"/>
    </source>
</evidence>
<dbReference type="Pfam" id="PF10613">
    <property type="entry name" value="Lig_chan-Glu_bd"/>
    <property type="match status" value="1"/>
</dbReference>
<organism evidence="14 15">
    <name type="scientific">Liparis tanakae</name>
    <name type="common">Tanaka's snailfish</name>
    <dbReference type="NCBI Taxonomy" id="230148"/>
    <lineage>
        <taxon>Eukaryota</taxon>
        <taxon>Metazoa</taxon>
        <taxon>Chordata</taxon>
        <taxon>Craniata</taxon>
        <taxon>Vertebrata</taxon>
        <taxon>Euteleostomi</taxon>
        <taxon>Actinopterygii</taxon>
        <taxon>Neopterygii</taxon>
        <taxon>Teleostei</taxon>
        <taxon>Neoteleostei</taxon>
        <taxon>Acanthomorphata</taxon>
        <taxon>Eupercaria</taxon>
        <taxon>Perciformes</taxon>
        <taxon>Cottioidei</taxon>
        <taxon>Cottales</taxon>
        <taxon>Liparidae</taxon>
        <taxon>Liparis</taxon>
    </lineage>
</organism>
<gene>
    <name evidence="14" type="primary">Grin2b_5</name>
    <name evidence="14" type="ORF">EYF80_055706</name>
</gene>
<dbReference type="SMART" id="SM00079">
    <property type="entry name" value="PBPe"/>
    <property type="match status" value="1"/>
</dbReference>
<sequence>MSHGLSTSPTVSCNNPIQGPKRSPVDIGPEGRSLWVLVLKATPPNGPTGAQRGRVTTSSFIRRKKSTDGQKGRRAARGRVVLKNAHMAVGSLTINEERSEVIDFSVPFIETGISVMVSRSNGTVSPSAFLEPFSADVWVMMFVMLLLVSAMAVFIFEYFSPVGYNRCLADGKDRGRVSQRDESAARQRQIRYAGNVGRRRPDASSTASPETRREHNTARNIEKVDVESELRILWAF</sequence>
<evidence type="ECO:0000313" key="14">
    <source>
        <dbReference type="EMBL" id="TNN34132.1"/>
    </source>
</evidence>
<dbReference type="InterPro" id="IPR001320">
    <property type="entry name" value="Iontro_rcpt_C"/>
</dbReference>
<dbReference type="InterPro" id="IPR019594">
    <property type="entry name" value="Glu/Gly-bd"/>
</dbReference>
<feature type="compositionally biased region" description="Basic and acidic residues" evidence="11">
    <location>
        <begin position="175"/>
        <end position="185"/>
    </location>
</feature>
<evidence type="ECO:0000256" key="8">
    <source>
        <dbReference type="ARBA" id="ARBA00023180"/>
    </source>
</evidence>
<dbReference type="OrthoDB" id="5984008at2759"/>
<keyword evidence="8" id="KW-0325">Glycoprotein</keyword>
<protein>
    <submittedName>
        <fullName evidence="14">Glutamate receptor ionotropic, NMDA 2B</fullName>
    </submittedName>
</protein>
<dbReference type="GO" id="GO:0016020">
    <property type="term" value="C:membrane"/>
    <property type="evidence" value="ECO:0007669"/>
    <property type="project" value="UniProtKB-SubCell"/>
</dbReference>
<evidence type="ECO:0000259" key="13">
    <source>
        <dbReference type="SMART" id="SM00079"/>
    </source>
</evidence>
<comment type="subcellular location">
    <subcellularLocation>
        <location evidence="1">Membrane</location>
        <topology evidence="1">Multi-pass membrane protein</topology>
    </subcellularLocation>
</comment>
<evidence type="ECO:0000256" key="5">
    <source>
        <dbReference type="ARBA" id="ARBA00023065"/>
    </source>
</evidence>
<feature type="transmembrane region" description="Helical" evidence="12">
    <location>
        <begin position="137"/>
        <end position="156"/>
    </location>
</feature>
<evidence type="ECO:0000256" key="4">
    <source>
        <dbReference type="ARBA" id="ARBA00022989"/>
    </source>
</evidence>
<evidence type="ECO:0000256" key="10">
    <source>
        <dbReference type="ARBA" id="ARBA00023303"/>
    </source>
</evidence>
<reference evidence="14 15" key="1">
    <citation type="submission" date="2019-03" db="EMBL/GenBank/DDBJ databases">
        <title>First draft genome of Liparis tanakae, snailfish: a comprehensive survey of snailfish specific genes.</title>
        <authorList>
            <person name="Kim W."/>
            <person name="Song I."/>
            <person name="Jeong J.-H."/>
            <person name="Kim D."/>
            <person name="Kim S."/>
            <person name="Ryu S."/>
            <person name="Song J.Y."/>
            <person name="Lee S.K."/>
        </authorList>
    </citation>
    <scope>NUCLEOTIDE SEQUENCE [LARGE SCALE GENOMIC DNA]</scope>
    <source>
        <tissue evidence="14">Muscle</tissue>
    </source>
</reference>
<dbReference type="PANTHER" id="PTHR18966">
    <property type="entry name" value="IONOTROPIC GLUTAMATE RECEPTOR"/>
    <property type="match status" value="1"/>
</dbReference>
<dbReference type="Gene3D" id="1.10.287.70">
    <property type="match status" value="1"/>
</dbReference>
<evidence type="ECO:0000256" key="3">
    <source>
        <dbReference type="ARBA" id="ARBA00022692"/>
    </source>
</evidence>
<comment type="caution">
    <text evidence="14">The sequence shown here is derived from an EMBL/GenBank/DDBJ whole genome shotgun (WGS) entry which is preliminary data.</text>
</comment>
<keyword evidence="9" id="KW-1071">Ligand-gated ion channel</keyword>
<feature type="region of interest" description="Disordered" evidence="11">
    <location>
        <begin position="1"/>
        <end position="27"/>
    </location>
</feature>
<dbReference type="Gene3D" id="3.40.190.10">
    <property type="entry name" value="Periplasmic binding protein-like II"/>
    <property type="match status" value="1"/>
</dbReference>